<evidence type="ECO:0008006" key="4">
    <source>
        <dbReference type="Google" id="ProtNLM"/>
    </source>
</evidence>
<dbReference type="PANTHER" id="PTHR38592">
    <property type="entry name" value="BLL4819 PROTEIN"/>
    <property type="match status" value="1"/>
</dbReference>
<evidence type="ECO:0000256" key="1">
    <source>
        <dbReference type="SAM" id="Phobius"/>
    </source>
</evidence>
<proteinExistence type="predicted"/>
<gene>
    <name evidence="2" type="ORF">WQQ_12270</name>
</gene>
<dbReference type="RefSeq" id="WP_007184181.1">
    <property type="nucleotide sequence ID" value="NZ_AKGD01000001.1"/>
</dbReference>
<evidence type="ECO:0000313" key="2">
    <source>
        <dbReference type="EMBL" id="EIT71090.1"/>
    </source>
</evidence>
<keyword evidence="1" id="KW-1133">Transmembrane helix</keyword>
<dbReference type="Proteomes" id="UP000003704">
    <property type="component" value="Unassembled WGS sequence"/>
</dbReference>
<keyword evidence="1" id="KW-0812">Transmembrane</keyword>
<dbReference type="AlphaFoldDB" id="I8TBB6"/>
<feature type="transmembrane region" description="Helical" evidence="1">
    <location>
        <begin position="38"/>
        <end position="59"/>
    </location>
</feature>
<feature type="transmembrane region" description="Helical" evidence="1">
    <location>
        <begin position="341"/>
        <end position="365"/>
    </location>
</feature>
<dbReference type="InterPro" id="IPR014550">
    <property type="entry name" value="UCP028704_OpgC"/>
</dbReference>
<dbReference type="EMBL" id="AKGD01000001">
    <property type="protein sequence ID" value="EIT71090.1"/>
    <property type="molecule type" value="Genomic_DNA"/>
</dbReference>
<feature type="transmembrane region" description="Helical" evidence="1">
    <location>
        <begin position="284"/>
        <end position="304"/>
    </location>
</feature>
<feature type="transmembrane region" description="Helical" evidence="1">
    <location>
        <begin position="200"/>
        <end position="223"/>
    </location>
</feature>
<feature type="transmembrane region" description="Helical" evidence="1">
    <location>
        <begin position="316"/>
        <end position="335"/>
    </location>
</feature>
<feature type="transmembrane region" description="Helical" evidence="1">
    <location>
        <begin position="160"/>
        <end position="180"/>
    </location>
</feature>
<dbReference type="Pfam" id="PF10129">
    <property type="entry name" value="OpgC_C"/>
    <property type="match status" value="1"/>
</dbReference>
<sequence length="374" mass="41503">MSTLERLSGVDLLRGSLLLLMTMSHLPIGWAGGLGQPLGFISAAEGFVFVSAFLASSIFMRRYRQRGAAAATRWVFQRALRVYLCHIALIVLAFTVIAWFASRYQRPAVMNLLDFYFRDPALASLSALVLVYQPPLLDILPMYVLFLLTTAPMLLLAGRVGWRWILGASGALWALAQFGLRPWVFQAVSQSIQRHFGWDIPLTAIGAFDLFAWQLLWMLGLWFGDVGMDRLRHALQAGNGLLIAGVLLSLALFVWRHTSGPEGFSDLSRHFFWIDKWTLSPIRLLNLGALLCVFVGLGQYLAPLRKLSLVEALGRSSLWGFVAHLCSVLLLLLLIDQSEESLHGFIAAGAILFAYGALFTTAAVYQRRSRGGSE</sequence>
<name>I8TBB6_9GAMM</name>
<comment type="caution">
    <text evidence="2">The sequence shown here is derived from an EMBL/GenBank/DDBJ whole genome shotgun (WGS) entry which is preliminary data.</text>
</comment>
<dbReference type="OrthoDB" id="9775975at2"/>
<keyword evidence="1" id="KW-0472">Membrane</keyword>
<evidence type="ECO:0000313" key="3">
    <source>
        <dbReference type="Proteomes" id="UP000003704"/>
    </source>
</evidence>
<keyword evidence="3" id="KW-1185">Reference proteome</keyword>
<feature type="transmembrane region" description="Helical" evidence="1">
    <location>
        <begin position="80"/>
        <end position="101"/>
    </location>
</feature>
<dbReference type="PANTHER" id="PTHR38592:SF3">
    <property type="entry name" value="BLL4819 PROTEIN"/>
    <property type="match status" value="1"/>
</dbReference>
<dbReference type="STRING" id="1172194.WQQ_12270"/>
<feature type="transmembrane region" description="Helical" evidence="1">
    <location>
        <begin position="235"/>
        <end position="255"/>
    </location>
</feature>
<feature type="transmembrane region" description="Helical" evidence="1">
    <location>
        <begin position="12"/>
        <end position="32"/>
    </location>
</feature>
<organism evidence="2 3">
    <name type="scientific">Hydrocarboniphaga effusa AP103</name>
    <dbReference type="NCBI Taxonomy" id="1172194"/>
    <lineage>
        <taxon>Bacteria</taxon>
        <taxon>Pseudomonadati</taxon>
        <taxon>Pseudomonadota</taxon>
        <taxon>Gammaproteobacteria</taxon>
        <taxon>Nevskiales</taxon>
        <taxon>Nevskiaceae</taxon>
        <taxon>Hydrocarboniphaga</taxon>
    </lineage>
</organism>
<reference evidence="2 3" key="1">
    <citation type="journal article" date="2012" name="J. Bacteriol.">
        <title>Genome Sequence of n-Alkane-Degrading Hydrocarboniphaga effusa Strain AP103T (ATCC BAA-332T).</title>
        <authorList>
            <person name="Chang H.K."/>
            <person name="Zylstra G.J."/>
            <person name="Chae J.C."/>
        </authorList>
    </citation>
    <scope>NUCLEOTIDE SEQUENCE [LARGE SCALE GENOMIC DNA]</scope>
    <source>
        <strain evidence="2 3">AP103</strain>
    </source>
</reference>
<accession>I8TBB6</accession>
<protein>
    <recommendedName>
        <fullName evidence="4">Acyltransferase 3 domain-containing protein</fullName>
    </recommendedName>
</protein>